<dbReference type="Proteomes" id="UP001500238">
    <property type="component" value="Unassembled WGS sequence"/>
</dbReference>
<dbReference type="Gene3D" id="3.40.30.10">
    <property type="entry name" value="Glutaredoxin"/>
    <property type="match status" value="1"/>
</dbReference>
<dbReference type="RefSeq" id="WP_163958111.1">
    <property type="nucleotide sequence ID" value="NZ_BAAAES010000004.1"/>
</dbReference>
<evidence type="ECO:0000256" key="2">
    <source>
        <dbReference type="PROSITE-ProRule" id="PRU01282"/>
    </source>
</evidence>
<name>A0ABN1HNY7_9SPHN</name>
<comment type="similarity">
    <text evidence="1 2">Belongs to the ArsC family.</text>
</comment>
<dbReference type="SUPFAM" id="SSF52833">
    <property type="entry name" value="Thioredoxin-like"/>
    <property type="match status" value="1"/>
</dbReference>
<dbReference type="CDD" id="cd03035">
    <property type="entry name" value="ArsC_Yffb"/>
    <property type="match status" value="1"/>
</dbReference>
<evidence type="ECO:0000313" key="4">
    <source>
        <dbReference type="Proteomes" id="UP001500238"/>
    </source>
</evidence>
<dbReference type="InterPro" id="IPR006660">
    <property type="entry name" value="Arsenate_reductase-like"/>
</dbReference>
<dbReference type="Pfam" id="PF03960">
    <property type="entry name" value="ArsC"/>
    <property type="match status" value="1"/>
</dbReference>
<dbReference type="PANTHER" id="PTHR30041:SF8">
    <property type="entry name" value="PROTEIN YFFB"/>
    <property type="match status" value="1"/>
</dbReference>
<comment type="caution">
    <text evidence="3">The sequence shown here is derived from an EMBL/GenBank/DDBJ whole genome shotgun (WGS) entry which is preliminary data.</text>
</comment>
<dbReference type="InterPro" id="IPR036249">
    <property type="entry name" value="Thioredoxin-like_sf"/>
</dbReference>
<dbReference type="NCBIfam" id="NF008107">
    <property type="entry name" value="PRK10853.1"/>
    <property type="match status" value="1"/>
</dbReference>
<accession>A0ABN1HNY7</accession>
<keyword evidence="4" id="KW-1185">Reference proteome</keyword>
<proteinExistence type="inferred from homology"/>
<dbReference type="InterPro" id="IPR006504">
    <property type="entry name" value="Tscrpt_reg_Spx/MgsR"/>
</dbReference>
<evidence type="ECO:0000256" key="1">
    <source>
        <dbReference type="ARBA" id="ARBA00007198"/>
    </source>
</evidence>
<sequence length="121" mass="13530">MTTVYGIRNCDTVKKARAWLDAAGVTYDFNDYKTAGIDAERLRRWVDRLGWEALLNRAGTTFRKLPDADKTGLDADRAIALMLAQPSMVKRPVIERGDVLLVGFKPDAWAERFQAPSGSVE</sequence>
<dbReference type="EMBL" id="BAAAES010000004">
    <property type="protein sequence ID" value="GAA0661000.1"/>
    <property type="molecule type" value="Genomic_DNA"/>
</dbReference>
<gene>
    <name evidence="3" type="ORF">GCM10009102_07110</name>
</gene>
<dbReference type="PROSITE" id="PS51353">
    <property type="entry name" value="ARSC"/>
    <property type="match status" value="1"/>
</dbReference>
<reference evidence="3 4" key="1">
    <citation type="journal article" date="2019" name="Int. J. Syst. Evol. Microbiol.">
        <title>The Global Catalogue of Microorganisms (GCM) 10K type strain sequencing project: providing services to taxonomists for standard genome sequencing and annotation.</title>
        <authorList>
            <consortium name="The Broad Institute Genomics Platform"/>
            <consortium name="The Broad Institute Genome Sequencing Center for Infectious Disease"/>
            <person name="Wu L."/>
            <person name="Ma J."/>
        </authorList>
    </citation>
    <scope>NUCLEOTIDE SEQUENCE [LARGE SCALE GENOMIC DNA]</scope>
    <source>
        <strain evidence="3 4">JCM 14603</strain>
    </source>
</reference>
<evidence type="ECO:0000313" key="3">
    <source>
        <dbReference type="EMBL" id="GAA0661000.1"/>
    </source>
</evidence>
<dbReference type="NCBIfam" id="TIGR01617">
    <property type="entry name" value="arsC_related"/>
    <property type="match status" value="1"/>
</dbReference>
<dbReference type="PANTHER" id="PTHR30041">
    <property type="entry name" value="ARSENATE REDUCTASE"/>
    <property type="match status" value="1"/>
</dbReference>
<protein>
    <submittedName>
        <fullName evidence="3">ArsC family reductase</fullName>
    </submittedName>
</protein>
<organism evidence="3 4">
    <name type="scientific">Sphingomonas insulae</name>
    <dbReference type="NCBI Taxonomy" id="424800"/>
    <lineage>
        <taxon>Bacteria</taxon>
        <taxon>Pseudomonadati</taxon>
        <taxon>Pseudomonadota</taxon>
        <taxon>Alphaproteobacteria</taxon>
        <taxon>Sphingomonadales</taxon>
        <taxon>Sphingomonadaceae</taxon>
        <taxon>Sphingomonas</taxon>
    </lineage>
</organism>